<evidence type="ECO:0000313" key="12">
    <source>
        <dbReference type="EMBL" id="KAK3223045.1"/>
    </source>
</evidence>
<feature type="compositionally biased region" description="Low complexity" evidence="10">
    <location>
        <begin position="43"/>
        <end position="53"/>
    </location>
</feature>
<keyword evidence="8" id="KW-0804">Transcription</keyword>
<evidence type="ECO:0000256" key="5">
    <source>
        <dbReference type="ARBA" id="ARBA00023015"/>
    </source>
</evidence>
<dbReference type="PROSITE" id="PS51523">
    <property type="entry name" value="ZF_HD_DIMER"/>
    <property type="match status" value="1"/>
</dbReference>
<evidence type="ECO:0000256" key="1">
    <source>
        <dbReference type="ARBA" id="ARBA00004123"/>
    </source>
</evidence>
<dbReference type="InterPro" id="IPR006455">
    <property type="entry name" value="Homeodomain_ZF_HD"/>
</dbReference>
<evidence type="ECO:0000256" key="2">
    <source>
        <dbReference type="ARBA" id="ARBA00022723"/>
    </source>
</evidence>
<name>A0AAE0EE26_9ROSI</name>
<feature type="compositionally biased region" description="Polar residues" evidence="10">
    <location>
        <begin position="163"/>
        <end position="176"/>
    </location>
</feature>
<dbReference type="Proteomes" id="UP001281410">
    <property type="component" value="Unassembled WGS sequence"/>
</dbReference>
<evidence type="ECO:0000256" key="10">
    <source>
        <dbReference type="SAM" id="MobiDB-lite"/>
    </source>
</evidence>
<dbReference type="NCBIfam" id="TIGR01565">
    <property type="entry name" value="homeo_ZF_HD"/>
    <property type="match status" value="1"/>
</dbReference>
<feature type="region of interest" description="Disordered" evidence="10">
    <location>
        <begin position="320"/>
        <end position="341"/>
    </location>
</feature>
<evidence type="ECO:0000313" key="13">
    <source>
        <dbReference type="Proteomes" id="UP001281410"/>
    </source>
</evidence>
<evidence type="ECO:0000259" key="11">
    <source>
        <dbReference type="PROSITE" id="PS51523"/>
    </source>
</evidence>
<evidence type="ECO:0000256" key="6">
    <source>
        <dbReference type="ARBA" id="ARBA00023125"/>
    </source>
</evidence>
<dbReference type="GO" id="GO:0000976">
    <property type="term" value="F:transcription cis-regulatory region binding"/>
    <property type="evidence" value="ECO:0007669"/>
    <property type="project" value="TreeGrafter"/>
</dbReference>
<dbReference type="EMBL" id="JANJYJ010000003">
    <property type="protein sequence ID" value="KAK3223045.1"/>
    <property type="molecule type" value="Genomic_DNA"/>
</dbReference>
<protein>
    <recommendedName>
        <fullName evidence="11">ZF-HD dimerization-type domain-containing protein</fullName>
    </recommendedName>
</protein>
<organism evidence="12 13">
    <name type="scientific">Dipteronia sinensis</name>
    <dbReference type="NCBI Taxonomy" id="43782"/>
    <lineage>
        <taxon>Eukaryota</taxon>
        <taxon>Viridiplantae</taxon>
        <taxon>Streptophyta</taxon>
        <taxon>Embryophyta</taxon>
        <taxon>Tracheophyta</taxon>
        <taxon>Spermatophyta</taxon>
        <taxon>Magnoliopsida</taxon>
        <taxon>eudicotyledons</taxon>
        <taxon>Gunneridae</taxon>
        <taxon>Pentapetalae</taxon>
        <taxon>rosids</taxon>
        <taxon>malvids</taxon>
        <taxon>Sapindales</taxon>
        <taxon>Sapindaceae</taxon>
        <taxon>Hippocastanoideae</taxon>
        <taxon>Acereae</taxon>
        <taxon>Dipteronia</taxon>
    </lineage>
</organism>
<dbReference type="Gene3D" id="1.10.10.60">
    <property type="entry name" value="Homeodomain-like"/>
    <property type="match status" value="1"/>
</dbReference>
<dbReference type="InterPro" id="IPR006456">
    <property type="entry name" value="ZF_HD_homeobox_Cys/His_dimer"/>
</dbReference>
<feature type="region of interest" description="Disordered" evidence="10">
    <location>
        <begin position="142"/>
        <end position="191"/>
    </location>
</feature>
<feature type="region of interest" description="Disordered" evidence="10">
    <location>
        <begin position="206"/>
        <end position="241"/>
    </location>
</feature>
<dbReference type="SUPFAM" id="SSF46689">
    <property type="entry name" value="Homeodomain-like"/>
    <property type="match status" value="1"/>
</dbReference>
<proteinExistence type="predicted"/>
<feature type="region of interest" description="Disordered" evidence="10">
    <location>
        <begin position="11"/>
        <end position="55"/>
    </location>
</feature>
<dbReference type="PANTHER" id="PTHR31948:SF72">
    <property type="entry name" value="ZINC-FINGER HOMEODOMAIN PROTEIN 10"/>
    <property type="match status" value="1"/>
</dbReference>
<keyword evidence="6" id="KW-0238">DNA-binding</keyword>
<dbReference type="Pfam" id="PF04770">
    <property type="entry name" value="ZF-HD_dimer"/>
    <property type="match status" value="1"/>
</dbReference>
<evidence type="ECO:0000256" key="7">
    <source>
        <dbReference type="ARBA" id="ARBA00023155"/>
    </source>
</evidence>
<dbReference type="NCBIfam" id="TIGR01566">
    <property type="entry name" value="ZF_HD_prot_N"/>
    <property type="match status" value="1"/>
</dbReference>
<dbReference type="InterPro" id="IPR009057">
    <property type="entry name" value="Homeodomain-like_sf"/>
</dbReference>
<dbReference type="GO" id="GO:0008270">
    <property type="term" value="F:zinc ion binding"/>
    <property type="evidence" value="ECO:0007669"/>
    <property type="project" value="UniProtKB-KW"/>
</dbReference>
<dbReference type="PANTHER" id="PTHR31948">
    <property type="entry name" value="ZINC-FINGER HOMEODOMAIN PROTEIN 2"/>
    <property type="match status" value="1"/>
</dbReference>
<evidence type="ECO:0000256" key="3">
    <source>
        <dbReference type="ARBA" id="ARBA00022771"/>
    </source>
</evidence>
<keyword evidence="5" id="KW-0805">Transcription regulation</keyword>
<dbReference type="GO" id="GO:0050793">
    <property type="term" value="P:regulation of developmental process"/>
    <property type="evidence" value="ECO:0007669"/>
    <property type="project" value="TreeGrafter"/>
</dbReference>
<keyword evidence="4" id="KW-0862">Zinc</keyword>
<keyword evidence="3" id="KW-0863">Zinc-finger</keyword>
<sequence length="341" mass="38005">MYDLYKAMDLTNNNNNNINTTTTNKTPDTQIDHQSPPPPPQNHPTKNTNNNKSLSFTNVSFLHPHHHPQPPPPPPRPEFMVVSYKECLKNHAASLGGHALDGCGEFMPSPTSNSKDPTSLKCAACGCHRNFHRRYPYDHHQNHQQPITTHYSLPPPPAAGLHRSSSPSCTDPSTGPSLDPTSPQPVTSPTPCSYFSSAPHMLLALSSGYSGPPDDHHQHHYTHHTGGFTVTKSENPIGRKRSRTKFTQVQKDKMYSFAEKLGWRMLKSEEKSMQDFCSDVGVSRRVFKVWMHNHKNAFGKKGLDINNQIINDFVNGGNNNNNNNNHNEATLNLAISPKSED</sequence>
<reference evidence="12" key="1">
    <citation type="journal article" date="2023" name="Plant J.">
        <title>Genome sequences and population genomics provide insights into the demographic history, inbreeding, and mutation load of two 'living fossil' tree species of Dipteronia.</title>
        <authorList>
            <person name="Feng Y."/>
            <person name="Comes H.P."/>
            <person name="Chen J."/>
            <person name="Zhu S."/>
            <person name="Lu R."/>
            <person name="Zhang X."/>
            <person name="Li P."/>
            <person name="Qiu J."/>
            <person name="Olsen K.M."/>
            <person name="Qiu Y."/>
        </authorList>
    </citation>
    <scope>NUCLEOTIDE SEQUENCE</scope>
    <source>
        <strain evidence="12">NBL</strain>
    </source>
</reference>
<keyword evidence="13" id="KW-1185">Reference proteome</keyword>
<comment type="subcellular location">
    <subcellularLocation>
        <location evidence="1">Nucleus</location>
    </subcellularLocation>
</comment>
<dbReference type="AlphaFoldDB" id="A0AAE0EE26"/>
<gene>
    <name evidence="12" type="ORF">Dsin_010070</name>
</gene>
<keyword evidence="7" id="KW-0371">Homeobox</keyword>
<evidence type="ECO:0000256" key="4">
    <source>
        <dbReference type="ARBA" id="ARBA00022833"/>
    </source>
</evidence>
<evidence type="ECO:0000256" key="9">
    <source>
        <dbReference type="ARBA" id="ARBA00023242"/>
    </source>
</evidence>
<dbReference type="GO" id="GO:0005634">
    <property type="term" value="C:nucleus"/>
    <property type="evidence" value="ECO:0007669"/>
    <property type="project" value="UniProtKB-SubCell"/>
</dbReference>
<feature type="compositionally biased region" description="Low complexity" evidence="10">
    <location>
        <begin position="11"/>
        <end position="26"/>
    </location>
</feature>
<accession>A0AAE0EE26</accession>
<feature type="domain" description="ZF-HD dimerization-type" evidence="11">
    <location>
        <begin position="84"/>
        <end position="135"/>
    </location>
</feature>
<dbReference type="GO" id="GO:0003700">
    <property type="term" value="F:DNA-binding transcription factor activity"/>
    <property type="evidence" value="ECO:0007669"/>
    <property type="project" value="TreeGrafter"/>
</dbReference>
<keyword evidence="9" id="KW-0539">Nucleus</keyword>
<keyword evidence="2" id="KW-0479">Metal-binding</keyword>
<comment type="caution">
    <text evidence="12">The sequence shown here is derived from an EMBL/GenBank/DDBJ whole genome shotgun (WGS) entry which is preliminary data.</text>
</comment>
<evidence type="ECO:0000256" key="8">
    <source>
        <dbReference type="ARBA" id="ARBA00023163"/>
    </source>
</evidence>